<evidence type="ECO:0000313" key="1">
    <source>
        <dbReference type="EMBL" id="CAF0747306.1"/>
    </source>
</evidence>
<reference evidence="1" key="1">
    <citation type="submission" date="2021-02" db="EMBL/GenBank/DDBJ databases">
        <authorList>
            <person name="Nowell W R."/>
        </authorList>
    </citation>
    <scope>NUCLEOTIDE SEQUENCE</scope>
</reference>
<dbReference type="EMBL" id="CAJNOQ010000050">
    <property type="protein sequence ID" value="CAF0747306.1"/>
    <property type="molecule type" value="Genomic_DNA"/>
</dbReference>
<sequence>MTTMLNSSVGQDDSDITIINPSITSINPHNGLLDVDQRSDNNHITTTNYANQNREYVFIDNNDSYDSLWNTLCHYRSDLKNQNINNYECDRSLIIRLIDILRSIVSSPSSSLSNDTTTKTNEIQLLSDDINQLIDQRQKENNENTQQSHIEICQLKRALMNLNNVPSSQLSSFAPSILKDTQEARLHDEEITAMINESERLHNLVQKQRDQINELIFLITNNGIVSNSLLASVVATTRDINKETIGDNSKVDEASSLVSSIIQPNYSPNNKRETTFINYPHSPGTSPTHSLTSLLTESMNSKVSIQTTVENELVKTESLLTDDNTQSVFEPVSSNEQERISIENRHDQQHQTVVEPKQENEKKCPICNIAFPLETNDEQMYEHVETCLSLKTENKTFVCPQCTKKFPSMDEIAYMQHLVDCMNRNIMDPEQLFQN</sequence>
<dbReference type="Gene3D" id="6.20.250.40">
    <property type="match status" value="1"/>
</dbReference>
<name>A0A813P0N1_9BILA</name>
<dbReference type="EMBL" id="CAJOBC010000050">
    <property type="protein sequence ID" value="CAF3526309.1"/>
    <property type="molecule type" value="Genomic_DNA"/>
</dbReference>
<evidence type="ECO:0000313" key="3">
    <source>
        <dbReference type="Proteomes" id="UP000663829"/>
    </source>
</evidence>
<dbReference type="AlphaFoldDB" id="A0A813P0N1"/>
<comment type="caution">
    <text evidence="1">The sequence shown here is derived from an EMBL/GenBank/DDBJ whole genome shotgun (WGS) entry which is preliminary data.</text>
</comment>
<dbReference type="Proteomes" id="UP000681722">
    <property type="component" value="Unassembled WGS sequence"/>
</dbReference>
<protein>
    <submittedName>
        <fullName evidence="1">Uncharacterized protein</fullName>
    </submittedName>
</protein>
<dbReference type="OrthoDB" id="10046457at2759"/>
<proteinExistence type="predicted"/>
<accession>A0A813P0N1</accession>
<evidence type="ECO:0000313" key="2">
    <source>
        <dbReference type="EMBL" id="CAF3526309.1"/>
    </source>
</evidence>
<organism evidence="1 3">
    <name type="scientific">Didymodactylos carnosus</name>
    <dbReference type="NCBI Taxonomy" id="1234261"/>
    <lineage>
        <taxon>Eukaryota</taxon>
        <taxon>Metazoa</taxon>
        <taxon>Spiralia</taxon>
        <taxon>Gnathifera</taxon>
        <taxon>Rotifera</taxon>
        <taxon>Eurotatoria</taxon>
        <taxon>Bdelloidea</taxon>
        <taxon>Philodinida</taxon>
        <taxon>Philodinidae</taxon>
        <taxon>Didymodactylos</taxon>
    </lineage>
</organism>
<keyword evidence="3" id="KW-1185">Reference proteome</keyword>
<gene>
    <name evidence="1" type="ORF">GPM918_LOCUS619</name>
    <name evidence="2" type="ORF">SRO942_LOCUS620</name>
</gene>
<dbReference type="Proteomes" id="UP000663829">
    <property type="component" value="Unassembled WGS sequence"/>
</dbReference>